<dbReference type="InterPro" id="IPR039672">
    <property type="entry name" value="MFS_2"/>
</dbReference>
<keyword evidence="3" id="KW-1185">Reference proteome</keyword>
<feature type="transmembrane region" description="Helical" evidence="1">
    <location>
        <begin position="324"/>
        <end position="346"/>
    </location>
</feature>
<proteinExistence type="predicted"/>
<dbReference type="PANTHER" id="PTHR11328">
    <property type="entry name" value="MAJOR FACILITATOR SUPERFAMILY DOMAIN-CONTAINING PROTEIN"/>
    <property type="match status" value="1"/>
</dbReference>
<keyword evidence="1" id="KW-0812">Transmembrane</keyword>
<reference evidence="2 3" key="1">
    <citation type="submission" date="2018-02" db="EMBL/GenBank/DDBJ databases">
        <title>Complete genome sequencing of Faecalibacterium prausnitzii strains isolated from the human gut.</title>
        <authorList>
            <person name="Fitzgerald B.C."/>
            <person name="Shkoporov A.N."/>
            <person name="Ross P.R."/>
            <person name="Hill C."/>
        </authorList>
    </citation>
    <scope>NUCLEOTIDE SEQUENCE [LARGE SCALE GENOMIC DNA]</scope>
    <source>
        <strain evidence="2 3">APC922/41-1</strain>
    </source>
</reference>
<dbReference type="SUPFAM" id="SSF103473">
    <property type="entry name" value="MFS general substrate transporter"/>
    <property type="match status" value="1"/>
</dbReference>
<dbReference type="InterPro" id="IPR036259">
    <property type="entry name" value="MFS_trans_sf"/>
</dbReference>
<accession>A0A329UMY0</accession>
<dbReference type="GO" id="GO:0005886">
    <property type="term" value="C:plasma membrane"/>
    <property type="evidence" value="ECO:0007669"/>
    <property type="project" value="TreeGrafter"/>
</dbReference>
<dbReference type="GO" id="GO:0015293">
    <property type="term" value="F:symporter activity"/>
    <property type="evidence" value="ECO:0007669"/>
    <property type="project" value="InterPro"/>
</dbReference>
<name>A0A329UMY0_9FIRM</name>
<organism evidence="2 3">
    <name type="scientific">Faecalibacterium hattorii</name>
    <dbReference type="NCBI Taxonomy" id="2935520"/>
    <lineage>
        <taxon>Bacteria</taxon>
        <taxon>Bacillati</taxon>
        <taxon>Bacillota</taxon>
        <taxon>Clostridia</taxon>
        <taxon>Eubacteriales</taxon>
        <taxon>Oscillospiraceae</taxon>
        <taxon>Faecalibacterium</taxon>
    </lineage>
</organism>
<evidence type="ECO:0000256" key="1">
    <source>
        <dbReference type="SAM" id="Phobius"/>
    </source>
</evidence>
<dbReference type="RefSeq" id="WP_112144034.1">
    <property type="nucleotide sequence ID" value="NZ_PRLC01000003.1"/>
</dbReference>
<feature type="transmembrane region" description="Helical" evidence="1">
    <location>
        <begin position="455"/>
        <end position="479"/>
    </location>
</feature>
<comment type="caution">
    <text evidence="2">The sequence shown here is derived from an EMBL/GenBank/DDBJ whole genome shotgun (WGS) entry which is preliminary data.</text>
</comment>
<evidence type="ECO:0000313" key="3">
    <source>
        <dbReference type="Proteomes" id="UP000250429"/>
    </source>
</evidence>
<gene>
    <name evidence="2" type="ORF">C4N23_03320</name>
</gene>
<feature type="transmembrane region" description="Helical" evidence="1">
    <location>
        <begin position="205"/>
        <end position="225"/>
    </location>
</feature>
<feature type="transmembrane region" description="Helical" evidence="1">
    <location>
        <begin position="366"/>
        <end position="388"/>
    </location>
</feature>
<keyword evidence="1" id="KW-1133">Transmembrane helix</keyword>
<evidence type="ECO:0000313" key="2">
    <source>
        <dbReference type="EMBL" id="RAW62899.1"/>
    </source>
</evidence>
<protein>
    <submittedName>
        <fullName evidence="2">Glucuronide permease</fullName>
    </submittedName>
</protein>
<feature type="transmembrane region" description="Helical" evidence="1">
    <location>
        <begin position="124"/>
        <end position="143"/>
    </location>
</feature>
<feature type="transmembrane region" description="Helical" evidence="1">
    <location>
        <begin position="98"/>
        <end position="118"/>
    </location>
</feature>
<feature type="transmembrane region" description="Helical" evidence="1">
    <location>
        <begin position="164"/>
        <end position="185"/>
    </location>
</feature>
<feature type="transmembrane region" description="Helical" evidence="1">
    <location>
        <begin position="42"/>
        <end position="64"/>
    </location>
</feature>
<sequence>MAKTRTLPDKFYDKNYETNGIHRVPLWRIGCFALNNTATNLYLFLMNYATYYLMGWVGVGMMVASSLTMAMRIWDGVTDPFVGFMVDKTNGKFGKNRPFMVIGNILLAVTSFVAFHVTHNLPQAVRFPFYVVVLMVYYLGYTCQCVVTKSAQSCLTNDPKQRPLFASFDGVYNTLLFAGLAVITANIANSFKDVGGYASTQFFHTFWMLVAIVSGIFTLLAVIAITPKDRPEFFGTGKPIKVGLKDYWDTLKNNRAIQMLVLSASTDKLGSTARTSAVQVALFACIAGSTLLQGNVTALTTIPTCVLTFLCISALATKFGQRKGMIIGSVGALIGNGALIALWLLGDPTTMTSNPETGALNWGYFLILYLVLTVLTGGFQNLAGNIVIPMTADCADYEVYRSGKYVPGLMGTLFSFVDKLVSSFAPMIAGAMFTACGFADHNPVMGDPVTMKLRIGTALCAYGVIMIGLVCNLIAMHFYPLTKEKMAEIQDEVVKIKMKAMAENA</sequence>
<dbReference type="GO" id="GO:0008643">
    <property type="term" value="P:carbohydrate transport"/>
    <property type="evidence" value="ECO:0007669"/>
    <property type="project" value="InterPro"/>
</dbReference>
<dbReference type="EMBL" id="PRLC01000003">
    <property type="protein sequence ID" value="RAW62899.1"/>
    <property type="molecule type" value="Genomic_DNA"/>
</dbReference>
<dbReference type="AlphaFoldDB" id="A0A329UMY0"/>
<dbReference type="Pfam" id="PF13347">
    <property type="entry name" value="MFS_2"/>
    <property type="match status" value="1"/>
</dbReference>
<dbReference type="PANTHER" id="PTHR11328:SF28">
    <property type="entry name" value="MAJOR FACILITATOR SUPERFAMILY DOMAIN-CONTAINING PROTEIN 12"/>
    <property type="match status" value="1"/>
</dbReference>
<dbReference type="Proteomes" id="UP000250429">
    <property type="component" value="Unassembled WGS sequence"/>
</dbReference>
<feature type="transmembrane region" description="Helical" evidence="1">
    <location>
        <begin position="409"/>
        <end position="435"/>
    </location>
</feature>
<keyword evidence="1" id="KW-0472">Membrane</keyword>
<feature type="transmembrane region" description="Helical" evidence="1">
    <location>
        <begin position="298"/>
        <end position="317"/>
    </location>
</feature>